<evidence type="ECO:0000313" key="2">
    <source>
        <dbReference type="Proteomes" id="UP001200470"/>
    </source>
</evidence>
<keyword evidence="2" id="KW-1185">Reference proteome</keyword>
<dbReference type="EMBL" id="JADYTN010000007">
    <property type="protein sequence ID" value="MCF2563326.1"/>
    <property type="molecule type" value="Genomic_DNA"/>
</dbReference>
<comment type="caution">
    <text evidence="1">The sequence shown here is derived from an EMBL/GenBank/DDBJ whole genome shotgun (WGS) entry which is preliminary data.</text>
</comment>
<proteinExistence type="predicted"/>
<dbReference type="Proteomes" id="UP001200470">
    <property type="component" value="Unassembled WGS sequence"/>
</dbReference>
<dbReference type="RefSeq" id="WP_301637717.1">
    <property type="nucleotide sequence ID" value="NZ_JADYTN010000007.1"/>
</dbReference>
<gene>
    <name evidence="1" type="ORF">I6E12_04270</name>
</gene>
<reference evidence="1 2" key="1">
    <citation type="submission" date="2020-12" db="EMBL/GenBank/DDBJ databases">
        <title>Whole genome sequences of gut porcine anaerobes.</title>
        <authorList>
            <person name="Kubasova T."/>
            <person name="Jahodarova E."/>
            <person name="Rychlik I."/>
        </authorList>
    </citation>
    <scope>NUCLEOTIDE SEQUENCE [LARGE SCALE GENOMIC DNA]</scope>
    <source>
        <strain evidence="1 2">An925</strain>
    </source>
</reference>
<accession>A0ABS9CEA1</accession>
<sequence>MKNKIQILQSKDATIDDFLLSHNPSIQMELCHSPDKCYFGDSPTLSLLKLAYGSRAAELWLVPQLTSVSNYCGLKEKVSEEQLFELSQLIATYYHWLKTDELMLFFARFKATQYERFYSYFDPQVFLTSLKQFLVERSRAYDRRDQEIRMREMEEDRKNAITYDEYLKMKEEGLLPECS</sequence>
<protein>
    <submittedName>
        <fullName evidence="1">Uncharacterized protein</fullName>
    </submittedName>
</protein>
<organism evidence="1 2">
    <name type="scientific">Xylanibacter brevis</name>
    <dbReference type="NCBI Taxonomy" id="83231"/>
    <lineage>
        <taxon>Bacteria</taxon>
        <taxon>Pseudomonadati</taxon>
        <taxon>Bacteroidota</taxon>
        <taxon>Bacteroidia</taxon>
        <taxon>Bacteroidales</taxon>
        <taxon>Prevotellaceae</taxon>
        <taxon>Xylanibacter</taxon>
    </lineage>
</organism>
<evidence type="ECO:0000313" key="1">
    <source>
        <dbReference type="EMBL" id="MCF2563326.1"/>
    </source>
</evidence>
<dbReference type="Pfam" id="PF20338">
    <property type="entry name" value="DUF6633"/>
    <property type="match status" value="1"/>
</dbReference>
<dbReference type="InterPro" id="IPR046573">
    <property type="entry name" value="DUF6633"/>
</dbReference>
<name>A0ABS9CEA1_9BACT</name>